<feature type="compositionally biased region" description="Polar residues" evidence="1">
    <location>
        <begin position="264"/>
        <end position="278"/>
    </location>
</feature>
<feature type="transmembrane region" description="Helical" evidence="2">
    <location>
        <begin position="155"/>
        <end position="176"/>
    </location>
</feature>
<name>A0A453S5U6_AEGTS</name>
<keyword evidence="2" id="KW-0812">Transmembrane</keyword>
<reference evidence="3" key="3">
    <citation type="journal article" date="2017" name="Nature">
        <title>Genome sequence of the progenitor of the wheat D genome Aegilops tauschii.</title>
        <authorList>
            <person name="Luo M.C."/>
            <person name="Gu Y.Q."/>
            <person name="Puiu D."/>
            <person name="Wang H."/>
            <person name="Twardziok S.O."/>
            <person name="Deal K.R."/>
            <person name="Huo N."/>
            <person name="Zhu T."/>
            <person name="Wang L."/>
            <person name="Wang Y."/>
            <person name="McGuire P.E."/>
            <person name="Liu S."/>
            <person name="Long H."/>
            <person name="Ramasamy R.K."/>
            <person name="Rodriguez J.C."/>
            <person name="Van S.L."/>
            <person name="Yuan L."/>
            <person name="Wang Z."/>
            <person name="Xia Z."/>
            <person name="Xiao L."/>
            <person name="Anderson O.D."/>
            <person name="Ouyang S."/>
            <person name="Liang Y."/>
            <person name="Zimin A.V."/>
            <person name="Pertea G."/>
            <person name="Qi P."/>
            <person name="Bennetzen J.L."/>
            <person name="Dai X."/>
            <person name="Dawson M.W."/>
            <person name="Muller H.G."/>
            <person name="Kugler K."/>
            <person name="Rivarola-Duarte L."/>
            <person name="Spannagl M."/>
            <person name="Mayer K.F.X."/>
            <person name="Lu F.H."/>
            <person name="Bevan M.W."/>
            <person name="Leroy P."/>
            <person name="Li P."/>
            <person name="You F.M."/>
            <person name="Sun Q."/>
            <person name="Liu Z."/>
            <person name="Lyons E."/>
            <person name="Wicker T."/>
            <person name="Salzberg S.L."/>
            <person name="Devos K.M."/>
            <person name="Dvorak J."/>
        </authorList>
    </citation>
    <scope>NUCLEOTIDE SEQUENCE [LARGE SCALE GENOMIC DNA]</scope>
    <source>
        <strain evidence="3">cv. AL8/78</strain>
    </source>
</reference>
<dbReference type="AlphaFoldDB" id="A0A453S5U6"/>
<evidence type="ECO:0000313" key="3">
    <source>
        <dbReference type="EnsemblPlants" id="AET7Gv20825900.3"/>
    </source>
</evidence>
<dbReference type="InterPro" id="IPR003832">
    <property type="entry name" value="DUF212"/>
</dbReference>
<reference evidence="3" key="5">
    <citation type="journal article" date="2021" name="G3 (Bethesda)">
        <title>Aegilops tauschii genome assembly Aet v5.0 features greater sequence contiguity and improved annotation.</title>
        <authorList>
            <person name="Wang L."/>
            <person name="Zhu T."/>
            <person name="Rodriguez J.C."/>
            <person name="Deal K.R."/>
            <person name="Dubcovsky J."/>
            <person name="McGuire P.E."/>
            <person name="Lux T."/>
            <person name="Spannagl M."/>
            <person name="Mayer K.F.X."/>
            <person name="Baldrich P."/>
            <person name="Meyers B.C."/>
            <person name="Huo N."/>
            <person name="Gu Y.Q."/>
            <person name="Zhou H."/>
            <person name="Devos K.M."/>
            <person name="Bennetzen J.L."/>
            <person name="Unver T."/>
            <person name="Budak H."/>
            <person name="Gulick P.J."/>
            <person name="Galiba G."/>
            <person name="Kalapos B."/>
            <person name="Nelson D.R."/>
            <person name="Li P."/>
            <person name="You F.M."/>
            <person name="Luo M.C."/>
            <person name="Dvorak J."/>
        </authorList>
    </citation>
    <scope>NUCLEOTIDE SEQUENCE [LARGE SCALE GENOMIC DNA]</scope>
    <source>
        <strain evidence="3">cv. AL8/78</strain>
    </source>
</reference>
<accession>A0A453S5U6</accession>
<keyword evidence="4" id="KW-1185">Reference proteome</keyword>
<reference evidence="4" key="1">
    <citation type="journal article" date="2014" name="Science">
        <title>Ancient hybridizations among the ancestral genomes of bread wheat.</title>
        <authorList>
            <consortium name="International Wheat Genome Sequencing Consortium,"/>
            <person name="Marcussen T."/>
            <person name="Sandve S.R."/>
            <person name="Heier L."/>
            <person name="Spannagl M."/>
            <person name="Pfeifer M."/>
            <person name="Jakobsen K.S."/>
            <person name="Wulff B.B."/>
            <person name="Steuernagel B."/>
            <person name="Mayer K.F."/>
            <person name="Olsen O.A."/>
        </authorList>
    </citation>
    <scope>NUCLEOTIDE SEQUENCE [LARGE SCALE GENOMIC DNA]</scope>
    <source>
        <strain evidence="4">cv. AL8/78</strain>
    </source>
</reference>
<feature type="transmembrane region" description="Helical" evidence="2">
    <location>
        <begin position="183"/>
        <end position="201"/>
    </location>
</feature>
<reference evidence="3" key="4">
    <citation type="submission" date="2019-03" db="UniProtKB">
        <authorList>
            <consortium name="EnsemblPlants"/>
        </authorList>
    </citation>
    <scope>IDENTIFICATION</scope>
</reference>
<dbReference type="STRING" id="200361.A0A453S5U6"/>
<dbReference type="Gramene" id="AET7Gv20825900.3">
    <property type="protein sequence ID" value="AET7Gv20825900.3"/>
    <property type="gene ID" value="AET7Gv20825900"/>
</dbReference>
<feature type="region of interest" description="Disordered" evidence="1">
    <location>
        <begin position="1"/>
        <end position="68"/>
    </location>
</feature>
<feature type="compositionally biased region" description="Low complexity" evidence="1">
    <location>
        <begin position="46"/>
        <end position="60"/>
    </location>
</feature>
<dbReference type="Pfam" id="PF02681">
    <property type="entry name" value="DUF212"/>
    <property type="match status" value="2"/>
</dbReference>
<organism evidence="3 4">
    <name type="scientific">Aegilops tauschii subsp. strangulata</name>
    <name type="common">Goatgrass</name>
    <dbReference type="NCBI Taxonomy" id="200361"/>
    <lineage>
        <taxon>Eukaryota</taxon>
        <taxon>Viridiplantae</taxon>
        <taxon>Streptophyta</taxon>
        <taxon>Embryophyta</taxon>
        <taxon>Tracheophyta</taxon>
        <taxon>Spermatophyta</taxon>
        <taxon>Magnoliopsida</taxon>
        <taxon>Liliopsida</taxon>
        <taxon>Poales</taxon>
        <taxon>Poaceae</taxon>
        <taxon>BOP clade</taxon>
        <taxon>Pooideae</taxon>
        <taxon>Triticodae</taxon>
        <taxon>Triticeae</taxon>
        <taxon>Triticinae</taxon>
        <taxon>Aegilops</taxon>
    </lineage>
</organism>
<dbReference type="PANTHER" id="PTHR31446:SF2">
    <property type="entry name" value="ACID PHOSPHATASE_VANADIUM-DEPENDENT HALOPEROXIDASE-RELATED PROTEIN"/>
    <property type="match status" value="1"/>
</dbReference>
<dbReference type="EnsemblPlants" id="AET7Gv20825900.3">
    <property type="protein sequence ID" value="AET7Gv20825900.3"/>
    <property type="gene ID" value="AET7Gv20825900"/>
</dbReference>
<evidence type="ECO:0000313" key="4">
    <source>
        <dbReference type="Proteomes" id="UP000015105"/>
    </source>
</evidence>
<dbReference type="PANTHER" id="PTHR31446">
    <property type="entry name" value="ACID PHOSPHATASE/VANADIUM-DEPENDENT HALOPEROXIDASE-RELATED PROTEIN"/>
    <property type="match status" value="1"/>
</dbReference>
<evidence type="ECO:0000256" key="2">
    <source>
        <dbReference type="SAM" id="Phobius"/>
    </source>
</evidence>
<keyword evidence="2" id="KW-0472">Membrane</keyword>
<sequence length="335" mass="35570">EERRAHLLVGPTLSTAGEAGGSREQAPGNPMAMTQSSFARRPPPSAALTSPSSSSSWSPPRHGPRRRRALTAASSLHFRPEDVAELAHNKVLIAATVAGVIGQLAKPFTSGRGGGKIDIVRVAAQSGGMPSTHSAAVVAVTTSLALERLASLTCFSSGLTCFCLFLSLVFVFLFLIRGLECRGFADSIFGMSVVFASIVMYDAQGVRREVGKHARLLNKLWTLREHTTTQVQEDGGGQVNSTSEPLPANREMATELVSVPRDASMSQCSNAAPSSTRTDATRSPRWNSLQSSEPELTELTEEYNRLSESVGHTEAQVTVGALLGFVVSLAVHATL</sequence>
<feature type="region of interest" description="Disordered" evidence="1">
    <location>
        <begin position="260"/>
        <end position="296"/>
    </location>
</feature>
<evidence type="ECO:0000256" key="1">
    <source>
        <dbReference type="SAM" id="MobiDB-lite"/>
    </source>
</evidence>
<reference evidence="4" key="2">
    <citation type="journal article" date="2017" name="Nat. Plants">
        <title>The Aegilops tauschii genome reveals multiple impacts of transposons.</title>
        <authorList>
            <person name="Zhao G."/>
            <person name="Zou C."/>
            <person name="Li K."/>
            <person name="Wang K."/>
            <person name="Li T."/>
            <person name="Gao L."/>
            <person name="Zhang X."/>
            <person name="Wang H."/>
            <person name="Yang Z."/>
            <person name="Liu X."/>
            <person name="Jiang W."/>
            <person name="Mao L."/>
            <person name="Kong X."/>
            <person name="Jiao Y."/>
            <person name="Jia J."/>
        </authorList>
    </citation>
    <scope>NUCLEOTIDE SEQUENCE [LARGE SCALE GENOMIC DNA]</scope>
    <source>
        <strain evidence="4">cv. AL8/78</strain>
    </source>
</reference>
<protein>
    <submittedName>
        <fullName evidence="3">Uncharacterized protein</fullName>
    </submittedName>
</protein>
<proteinExistence type="predicted"/>
<dbReference type="Proteomes" id="UP000015105">
    <property type="component" value="Chromosome 7D"/>
</dbReference>
<keyword evidence="2" id="KW-1133">Transmembrane helix</keyword>